<dbReference type="GO" id="GO:0009113">
    <property type="term" value="P:purine nucleobase biosynthetic process"/>
    <property type="evidence" value="ECO:0007669"/>
    <property type="project" value="InterPro"/>
</dbReference>
<feature type="domain" description="ATP-grasp" evidence="6">
    <location>
        <begin position="102"/>
        <end position="301"/>
    </location>
</feature>
<dbReference type="EMBL" id="LR797443">
    <property type="protein sequence ID" value="CAB4216883.1"/>
    <property type="molecule type" value="Genomic_DNA"/>
</dbReference>
<dbReference type="PANTHER" id="PTHR43472">
    <property type="entry name" value="PHOSPHORIBOSYLAMINE--GLYCINE LIGASE"/>
    <property type="match status" value="1"/>
</dbReference>
<dbReference type="SMART" id="SM01210">
    <property type="entry name" value="GARS_C"/>
    <property type="match status" value="1"/>
</dbReference>
<evidence type="ECO:0000256" key="1">
    <source>
        <dbReference type="ARBA" id="ARBA00005174"/>
    </source>
</evidence>
<dbReference type="UniPathway" id="UPA00074">
    <property type="reaction ID" value="UER00125"/>
</dbReference>
<dbReference type="EC" id="6.3.4.13" evidence="2"/>
<dbReference type="InterPro" id="IPR000115">
    <property type="entry name" value="PRibGlycinamide_synth"/>
</dbReference>
<keyword evidence="7" id="KW-0436">Ligase</keyword>
<dbReference type="GO" id="GO:0005524">
    <property type="term" value="F:ATP binding"/>
    <property type="evidence" value="ECO:0007669"/>
    <property type="project" value="InterPro"/>
</dbReference>
<dbReference type="GO" id="GO:0046872">
    <property type="term" value="F:metal ion binding"/>
    <property type="evidence" value="ECO:0007669"/>
    <property type="project" value="InterPro"/>
</dbReference>
<organism evidence="7">
    <name type="scientific">uncultured Caudovirales phage</name>
    <dbReference type="NCBI Taxonomy" id="2100421"/>
    <lineage>
        <taxon>Viruses</taxon>
        <taxon>Duplodnaviria</taxon>
        <taxon>Heunggongvirae</taxon>
        <taxon>Uroviricota</taxon>
        <taxon>Caudoviricetes</taxon>
        <taxon>Peduoviridae</taxon>
        <taxon>Maltschvirus</taxon>
        <taxon>Maltschvirus maltsch</taxon>
    </lineage>
</organism>
<name>A0A6J5SNB7_9CAUD</name>
<evidence type="ECO:0000256" key="2">
    <source>
        <dbReference type="ARBA" id="ARBA00013255"/>
    </source>
</evidence>
<dbReference type="InterPro" id="IPR037123">
    <property type="entry name" value="PRibGlycinamide_synth_C_sf"/>
</dbReference>
<gene>
    <name evidence="7" type="ORF">UFOVP1590_5</name>
</gene>
<accession>A0A6J5SNB7</accession>
<sequence>MNLLIVDATGCSLDLALRAQSYGHKVRVFIRHNKDGSRCEVGDGMIERVAHWEQHMRWADLIFTTDNTFYIHQLENWRVKGFPIFGPSIDSTEWEQNRILGAEIHARAEVETIPLKKFSNYDEAISHVIKNSTTRFVCKPVGDGDKALSYVSQSAADLIFMLQKWKKGNAYKGDFVLQEFHGGIEMAVGGWFGDCGFSQHFCENWEFKKLMNDDLGVATGEQGTILRYTSKSQLADRVLKPVEDMLHGLGYTGYIDVNCIIDKRGDAWPLEFTMRPGWPLFQIQQAVHKGDPIEWMLDLIDGKDTLKVSEDIACGVVISMPDYPYGRIAKKDNSGFPMFDITEEDLVKNIHASEVQCGKAPNMDGDKVKLNVPMYVTAGDYVCTVTGTGSTVEEARTSCYKTIKKKINIPNSIMYRTDIGCRLEDQLPQLKAMGYCNAKY</sequence>
<dbReference type="Gene3D" id="3.90.600.10">
    <property type="entry name" value="Phosphoribosylglycinamide synthetase, C-terminal domain"/>
    <property type="match status" value="1"/>
</dbReference>
<evidence type="ECO:0000313" key="7">
    <source>
        <dbReference type="EMBL" id="CAB4216883.1"/>
    </source>
</evidence>
<comment type="similarity">
    <text evidence="3">Belongs to the GARS family.</text>
</comment>
<evidence type="ECO:0000256" key="4">
    <source>
        <dbReference type="ARBA" id="ARBA00042242"/>
    </source>
</evidence>
<dbReference type="Gene3D" id="3.30.470.20">
    <property type="entry name" value="ATP-grasp fold, B domain"/>
    <property type="match status" value="1"/>
</dbReference>
<reference evidence="7" key="1">
    <citation type="submission" date="2020-05" db="EMBL/GenBank/DDBJ databases">
        <authorList>
            <person name="Chiriac C."/>
            <person name="Salcher M."/>
            <person name="Ghai R."/>
            <person name="Kavagutti S V."/>
        </authorList>
    </citation>
    <scope>NUCLEOTIDE SEQUENCE</scope>
</reference>
<evidence type="ECO:0000256" key="3">
    <source>
        <dbReference type="ARBA" id="ARBA00038345"/>
    </source>
</evidence>
<dbReference type="SUPFAM" id="SSF51246">
    <property type="entry name" value="Rudiment single hybrid motif"/>
    <property type="match status" value="1"/>
</dbReference>
<comment type="pathway">
    <text evidence="1">Purine metabolism; IMP biosynthesis via de novo pathway; N(1)-(5-phospho-D-ribosyl)glycinamide from 5-phospho-alpha-D-ribose 1-diphosphate: step 2/2.</text>
</comment>
<proteinExistence type="inferred from homology"/>
<dbReference type="InterPro" id="IPR020560">
    <property type="entry name" value="PRibGlycinamide_synth_C-dom"/>
</dbReference>
<dbReference type="PROSITE" id="PS50975">
    <property type="entry name" value="ATP_GRASP"/>
    <property type="match status" value="1"/>
</dbReference>
<evidence type="ECO:0000256" key="5">
    <source>
        <dbReference type="ARBA" id="ARBA00042864"/>
    </source>
</evidence>
<protein>
    <recommendedName>
        <fullName evidence="2">phosphoribosylamine--glycine ligase</fullName>
        <ecNumber evidence="2">6.3.4.13</ecNumber>
    </recommendedName>
    <alternativeName>
        <fullName evidence="4">Glycinamide ribonucleotide synthetase</fullName>
    </alternativeName>
    <alternativeName>
        <fullName evidence="5">Phosphoribosylglycinamide synthetase</fullName>
    </alternativeName>
</protein>
<dbReference type="InterPro" id="IPR011761">
    <property type="entry name" value="ATP-grasp"/>
</dbReference>
<dbReference type="GO" id="GO:0004637">
    <property type="term" value="F:phosphoribosylamine-glycine ligase activity"/>
    <property type="evidence" value="ECO:0007669"/>
    <property type="project" value="UniProtKB-EC"/>
</dbReference>
<dbReference type="InterPro" id="IPR011054">
    <property type="entry name" value="Rudment_hybrid_motif"/>
</dbReference>
<dbReference type="PANTHER" id="PTHR43472:SF1">
    <property type="entry name" value="PHOSPHORIBOSYLAMINE--GLYCINE LIGASE, CHLOROPLASTIC"/>
    <property type="match status" value="1"/>
</dbReference>
<dbReference type="GO" id="GO:0006189">
    <property type="term" value="P:'de novo' IMP biosynthetic process"/>
    <property type="evidence" value="ECO:0007669"/>
    <property type="project" value="UniProtKB-UniPathway"/>
</dbReference>
<dbReference type="SUPFAM" id="SSF56059">
    <property type="entry name" value="Glutathione synthetase ATP-binding domain-like"/>
    <property type="match status" value="1"/>
</dbReference>
<evidence type="ECO:0000259" key="6">
    <source>
        <dbReference type="PROSITE" id="PS50975"/>
    </source>
</evidence>